<protein>
    <recommendedName>
        <fullName evidence="3">DUF2397 family protein</fullName>
    </recommendedName>
</protein>
<name>A0ABT4SLN9_9ACTN</name>
<proteinExistence type="predicted"/>
<organism evidence="1 2">
    <name type="scientific">Nonomuraea corallina</name>
    <dbReference type="NCBI Taxonomy" id="2989783"/>
    <lineage>
        <taxon>Bacteria</taxon>
        <taxon>Bacillati</taxon>
        <taxon>Actinomycetota</taxon>
        <taxon>Actinomycetes</taxon>
        <taxon>Streptosporangiales</taxon>
        <taxon>Streptosporangiaceae</taxon>
        <taxon>Nonomuraea</taxon>
    </lineage>
</organism>
<accession>A0ABT4SLN9</accession>
<dbReference type="Proteomes" id="UP001144036">
    <property type="component" value="Unassembled WGS sequence"/>
</dbReference>
<evidence type="ECO:0000313" key="2">
    <source>
        <dbReference type="Proteomes" id="UP001144036"/>
    </source>
</evidence>
<gene>
    <name evidence="1" type="ORF">OUY22_32470</name>
</gene>
<keyword evidence="2" id="KW-1185">Reference proteome</keyword>
<dbReference type="RefSeq" id="WP_270159075.1">
    <property type="nucleotide sequence ID" value="NZ_JAPNNL010000208.1"/>
</dbReference>
<comment type="caution">
    <text evidence="1">The sequence shown here is derived from an EMBL/GenBank/DDBJ whole genome shotgun (WGS) entry which is preliminary data.</text>
</comment>
<evidence type="ECO:0000313" key="1">
    <source>
        <dbReference type="EMBL" id="MDA0638147.1"/>
    </source>
</evidence>
<evidence type="ECO:0008006" key="3">
    <source>
        <dbReference type="Google" id="ProtNLM"/>
    </source>
</evidence>
<sequence>MSVIRDDAVVRDLHASLSRRDRPEDVAELVLRVLGGRLGRRERVVLERAARHSARRQGWFSSMPAEFAPPVGGARQVAAANRLFDQELDADGDDPAALLEFAARTGEPIGWAPERGDFLRDRLNRQAREAAGVDLSKRQYNRRFRVLRRVAAKAGVLEVERAKRRLLRVGLAGFAAEIPYERFADDVDAACFVAYYTARRKQRREFSLSGRENPFDEIAQVLLARCGEDADWWMIAQARSTPEVLARLPEEERGRLLGRWSAVMRDSAELLRERWRDDADKKNMIVRPGDDSTTWNTFAVAYNAARAGWLACLRSLNALGLLDAACPGKVMRLMAADLAGWHRREGGDVDPDTAVWAGLPLPWEVLDGTARCTRADVEAACVAAGLDAAGSGWTAPAPGRGVAVFRPTPELVHGVSVADPVWAALLRRSGVFGGRAVKPELAADAAHGLASGVVVSELPAREPRAENG</sequence>
<dbReference type="EMBL" id="JAPNNL010000208">
    <property type="protein sequence ID" value="MDA0638147.1"/>
    <property type="molecule type" value="Genomic_DNA"/>
</dbReference>
<reference evidence="1" key="1">
    <citation type="submission" date="2022-11" db="EMBL/GenBank/DDBJ databases">
        <title>Nonomuraea corallina sp. nov., a new species of the genus Nonomuraea isolated from sea side sediment in Thai sea.</title>
        <authorList>
            <person name="Ngamcharungchit C."/>
            <person name="Matsumoto A."/>
            <person name="Suriyachadkun C."/>
            <person name="Panbangred W."/>
            <person name="Inahashi Y."/>
            <person name="Intra B."/>
        </authorList>
    </citation>
    <scope>NUCLEOTIDE SEQUENCE</scope>
    <source>
        <strain evidence="1">MCN248</strain>
    </source>
</reference>